<reference evidence="1 2" key="1">
    <citation type="submission" date="2024-07" db="EMBL/GenBank/DDBJ databases">
        <title>Section-level genome sequencing and comparative genomics of Aspergillus sections Usti and Cavernicolus.</title>
        <authorList>
            <consortium name="Lawrence Berkeley National Laboratory"/>
            <person name="Nybo J.L."/>
            <person name="Vesth T.C."/>
            <person name="Theobald S."/>
            <person name="Frisvad J.C."/>
            <person name="Larsen T.O."/>
            <person name="Kjaerboelling I."/>
            <person name="Rothschild-Mancinelli K."/>
            <person name="Lyhne E.K."/>
            <person name="Kogle M.E."/>
            <person name="Barry K."/>
            <person name="Clum A."/>
            <person name="Na H."/>
            <person name="Ledsgaard L."/>
            <person name="Lin J."/>
            <person name="Lipzen A."/>
            <person name="Kuo A."/>
            <person name="Riley R."/>
            <person name="Mondo S."/>
            <person name="LaButti K."/>
            <person name="Haridas S."/>
            <person name="Pangalinan J."/>
            <person name="Salamov A.A."/>
            <person name="Simmons B.A."/>
            <person name="Magnuson J.K."/>
            <person name="Chen J."/>
            <person name="Drula E."/>
            <person name="Henrissat B."/>
            <person name="Wiebenga A."/>
            <person name="Lubbers R.J."/>
            <person name="Gomes A.C."/>
            <person name="Macurrencykelacurrency M.R."/>
            <person name="Stajich J."/>
            <person name="Grigoriev I.V."/>
            <person name="Mortensen U.H."/>
            <person name="De vries R.P."/>
            <person name="Baker S.E."/>
            <person name="Andersen M.R."/>
        </authorList>
    </citation>
    <scope>NUCLEOTIDE SEQUENCE [LARGE SCALE GENOMIC DNA]</scope>
    <source>
        <strain evidence="1 2">CBS 756.74</strain>
    </source>
</reference>
<dbReference type="Proteomes" id="UP001610444">
    <property type="component" value="Unassembled WGS sequence"/>
</dbReference>
<comment type="caution">
    <text evidence="1">The sequence shown here is derived from an EMBL/GenBank/DDBJ whole genome shotgun (WGS) entry which is preliminary data.</text>
</comment>
<name>A0ABR4J9T3_9EURO</name>
<gene>
    <name evidence="1" type="ORF">BJX68DRAFT_53337</name>
</gene>
<organism evidence="1 2">
    <name type="scientific">Aspergillus pseudodeflectus</name>
    <dbReference type="NCBI Taxonomy" id="176178"/>
    <lineage>
        <taxon>Eukaryota</taxon>
        <taxon>Fungi</taxon>
        <taxon>Dikarya</taxon>
        <taxon>Ascomycota</taxon>
        <taxon>Pezizomycotina</taxon>
        <taxon>Eurotiomycetes</taxon>
        <taxon>Eurotiomycetidae</taxon>
        <taxon>Eurotiales</taxon>
        <taxon>Aspergillaceae</taxon>
        <taxon>Aspergillus</taxon>
        <taxon>Aspergillus subgen. Nidulantes</taxon>
    </lineage>
</organism>
<dbReference type="EMBL" id="JBFXLR010000145">
    <property type="protein sequence ID" value="KAL2835768.1"/>
    <property type="molecule type" value="Genomic_DNA"/>
</dbReference>
<evidence type="ECO:0000313" key="1">
    <source>
        <dbReference type="EMBL" id="KAL2835768.1"/>
    </source>
</evidence>
<proteinExistence type="predicted"/>
<keyword evidence="2" id="KW-1185">Reference proteome</keyword>
<accession>A0ABR4J9T3</accession>
<evidence type="ECO:0000313" key="2">
    <source>
        <dbReference type="Proteomes" id="UP001610444"/>
    </source>
</evidence>
<dbReference type="RefSeq" id="XP_070891846.1">
    <property type="nucleotide sequence ID" value="XM_071049349.1"/>
</dbReference>
<protein>
    <submittedName>
        <fullName evidence="1">Uncharacterized protein</fullName>
    </submittedName>
</protein>
<dbReference type="GeneID" id="98164513"/>
<sequence length="53" mass="6004">MLHPPTSSYHLLLTPTYSYLLLLTPTIHSTILSRPTPITMASQIWIILCLLAR</sequence>